<accession>A0ACB6QWH0</accession>
<keyword evidence="2" id="KW-1185">Reference proteome</keyword>
<gene>
    <name evidence="1" type="ORF">BDR25DRAFT_286748</name>
</gene>
<organism evidence="1 2">
    <name type="scientific">Lindgomyces ingoldianus</name>
    <dbReference type="NCBI Taxonomy" id="673940"/>
    <lineage>
        <taxon>Eukaryota</taxon>
        <taxon>Fungi</taxon>
        <taxon>Dikarya</taxon>
        <taxon>Ascomycota</taxon>
        <taxon>Pezizomycotina</taxon>
        <taxon>Dothideomycetes</taxon>
        <taxon>Pleosporomycetidae</taxon>
        <taxon>Pleosporales</taxon>
        <taxon>Lindgomycetaceae</taxon>
        <taxon>Lindgomyces</taxon>
    </lineage>
</organism>
<sequence length="459" mass="51962">MLSLTTTKGCWTCKDRKIACDKHIPGCKNCLRSKRRCLGYGIRLSWPRKDDRKRALVSNNPDREGSVCTLLHPTEFVNVYASDVNMYFSMHNSGHNVARLLTSANNSSIQNLVFRMSFTDTSPSSNAILYAVYALSSQHLLDHSRALEYKSLARSAVWTSTSQPPSIQNTLQCIVAVLLLALYESFASPNASQAWAASICYCKTATIATYALDKSYEGDLALVLDWVYYYDVHSKFAVRHFDRRVVSMLDCARKKNLHYVELNSPCKTRVVPTLGCSLEVLNSISSVIDTVLEMEIDNDPHVDELDKLERRLKFTKQEFVESPDDVLEFNPQSPKIAELYRLAGLIYLHRAGRKTITVKHILQGLVEEAFTVLQALETCERSFPLFIVGCEARSDRRRAIVLGILKATQIQFAESNVLRVRAFIERFWAQDDLDPNQDIDYSSRVTAVLSRTDCLPVFS</sequence>
<protein>
    <submittedName>
        <fullName evidence="1">Uncharacterized protein</fullName>
    </submittedName>
</protein>
<comment type="caution">
    <text evidence="1">The sequence shown here is derived from an EMBL/GenBank/DDBJ whole genome shotgun (WGS) entry which is preliminary data.</text>
</comment>
<proteinExistence type="predicted"/>
<evidence type="ECO:0000313" key="1">
    <source>
        <dbReference type="EMBL" id="KAF2470637.1"/>
    </source>
</evidence>
<dbReference type="Proteomes" id="UP000799755">
    <property type="component" value="Unassembled WGS sequence"/>
</dbReference>
<dbReference type="EMBL" id="MU003507">
    <property type="protein sequence ID" value="KAF2470637.1"/>
    <property type="molecule type" value="Genomic_DNA"/>
</dbReference>
<evidence type="ECO:0000313" key="2">
    <source>
        <dbReference type="Proteomes" id="UP000799755"/>
    </source>
</evidence>
<reference evidence="1" key="1">
    <citation type="journal article" date="2020" name="Stud. Mycol.">
        <title>101 Dothideomycetes genomes: a test case for predicting lifestyles and emergence of pathogens.</title>
        <authorList>
            <person name="Haridas S."/>
            <person name="Albert R."/>
            <person name="Binder M."/>
            <person name="Bloem J."/>
            <person name="Labutti K."/>
            <person name="Salamov A."/>
            <person name="Andreopoulos B."/>
            <person name="Baker S."/>
            <person name="Barry K."/>
            <person name="Bills G."/>
            <person name="Bluhm B."/>
            <person name="Cannon C."/>
            <person name="Castanera R."/>
            <person name="Culley D."/>
            <person name="Daum C."/>
            <person name="Ezra D."/>
            <person name="Gonzalez J."/>
            <person name="Henrissat B."/>
            <person name="Kuo A."/>
            <person name="Liang C."/>
            <person name="Lipzen A."/>
            <person name="Lutzoni F."/>
            <person name="Magnuson J."/>
            <person name="Mondo S."/>
            <person name="Nolan M."/>
            <person name="Ohm R."/>
            <person name="Pangilinan J."/>
            <person name="Park H.-J."/>
            <person name="Ramirez L."/>
            <person name="Alfaro M."/>
            <person name="Sun H."/>
            <person name="Tritt A."/>
            <person name="Yoshinaga Y."/>
            <person name="Zwiers L.-H."/>
            <person name="Turgeon B."/>
            <person name="Goodwin S."/>
            <person name="Spatafora J."/>
            <person name="Crous P."/>
            <person name="Grigoriev I."/>
        </authorList>
    </citation>
    <scope>NUCLEOTIDE SEQUENCE</scope>
    <source>
        <strain evidence="1">ATCC 200398</strain>
    </source>
</reference>
<name>A0ACB6QWH0_9PLEO</name>